<evidence type="ECO:0000313" key="3">
    <source>
        <dbReference type="Proteomes" id="UP000321058"/>
    </source>
</evidence>
<evidence type="ECO:0000256" key="1">
    <source>
        <dbReference type="SAM" id="SignalP"/>
    </source>
</evidence>
<name>A0A512NRI9_9HYPH</name>
<keyword evidence="1" id="KW-0732">Signal</keyword>
<sequence length="218" mass="23539">MLRSAPPSRRLLLAALPAALLLPAAPAGAQSCCGPVTPNGERLLQRLDASGVDHLWLPYKHVNWETGEVDNDPHARPAATHCSAFVASFAKQLGVYILRPPEHSPVLLANAQMRWLTTDGGSSGWRRLPDAASAQQSANQGNLVVAVYENPDRHRPGHIAFIRPGRPDASRLAGDGPEVTQAGATNAIAMPLRRAFSHHHGAWPDDIRYFEHAIGWSS</sequence>
<gene>
    <name evidence="2" type="ORF">RSO01_87200</name>
</gene>
<comment type="caution">
    <text evidence="2">The sequence shown here is derived from an EMBL/GenBank/DDBJ whole genome shotgun (WGS) entry which is preliminary data.</text>
</comment>
<evidence type="ECO:0008006" key="4">
    <source>
        <dbReference type="Google" id="ProtNLM"/>
    </source>
</evidence>
<protein>
    <recommendedName>
        <fullName evidence="4">Peptidase C51 domain-containing protein</fullName>
    </recommendedName>
</protein>
<keyword evidence="3" id="KW-1185">Reference proteome</keyword>
<organism evidence="2 3">
    <name type="scientific">Reyranella soli</name>
    <dbReference type="NCBI Taxonomy" id="1230389"/>
    <lineage>
        <taxon>Bacteria</taxon>
        <taxon>Pseudomonadati</taxon>
        <taxon>Pseudomonadota</taxon>
        <taxon>Alphaproteobacteria</taxon>
        <taxon>Hyphomicrobiales</taxon>
        <taxon>Reyranellaceae</taxon>
        <taxon>Reyranella</taxon>
    </lineage>
</organism>
<feature type="chain" id="PRO_5022134633" description="Peptidase C51 domain-containing protein" evidence="1">
    <location>
        <begin position="30"/>
        <end position="218"/>
    </location>
</feature>
<dbReference type="AlphaFoldDB" id="A0A512NRI9"/>
<reference evidence="2 3" key="1">
    <citation type="submission" date="2019-07" db="EMBL/GenBank/DDBJ databases">
        <title>Whole genome shotgun sequence of Reyranella soli NBRC 108950.</title>
        <authorList>
            <person name="Hosoyama A."/>
            <person name="Uohara A."/>
            <person name="Ohji S."/>
            <person name="Ichikawa N."/>
        </authorList>
    </citation>
    <scope>NUCLEOTIDE SEQUENCE [LARGE SCALE GENOMIC DNA]</scope>
    <source>
        <strain evidence="2 3">NBRC 108950</strain>
    </source>
</reference>
<dbReference type="Gene3D" id="3.90.1720.10">
    <property type="entry name" value="endopeptidase domain like (from Nostoc punctiforme)"/>
    <property type="match status" value="1"/>
</dbReference>
<dbReference type="EMBL" id="BKAJ01000233">
    <property type="protein sequence ID" value="GEP61554.1"/>
    <property type="molecule type" value="Genomic_DNA"/>
</dbReference>
<dbReference type="RefSeq" id="WP_170303809.1">
    <property type="nucleotide sequence ID" value="NZ_BKAJ01000233.1"/>
</dbReference>
<dbReference type="Proteomes" id="UP000321058">
    <property type="component" value="Unassembled WGS sequence"/>
</dbReference>
<dbReference type="PROSITE" id="PS51257">
    <property type="entry name" value="PROKAR_LIPOPROTEIN"/>
    <property type="match status" value="1"/>
</dbReference>
<accession>A0A512NRI9</accession>
<proteinExistence type="predicted"/>
<evidence type="ECO:0000313" key="2">
    <source>
        <dbReference type="EMBL" id="GEP61554.1"/>
    </source>
</evidence>
<feature type="signal peptide" evidence="1">
    <location>
        <begin position="1"/>
        <end position="29"/>
    </location>
</feature>